<comment type="caution">
    <text evidence="1">The sequence shown here is derived from an EMBL/GenBank/DDBJ whole genome shotgun (WGS) entry which is preliminary data.</text>
</comment>
<proteinExistence type="predicted"/>
<dbReference type="EMBL" id="KZ309141">
    <property type="protein sequence ID" value="KAG8237269.1"/>
    <property type="molecule type" value="Genomic_DNA"/>
</dbReference>
<dbReference type="AlphaFoldDB" id="A0A8K0KN02"/>
<gene>
    <name evidence="1" type="ORF">J437_LFUL011299</name>
</gene>
<evidence type="ECO:0000313" key="1">
    <source>
        <dbReference type="EMBL" id="KAG8237269.1"/>
    </source>
</evidence>
<dbReference type="Proteomes" id="UP000792457">
    <property type="component" value="Unassembled WGS sequence"/>
</dbReference>
<keyword evidence="2" id="KW-1185">Reference proteome</keyword>
<reference evidence="1" key="1">
    <citation type="submission" date="2013-04" db="EMBL/GenBank/DDBJ databases">
        <authorList>
            <person name="Qu J."/>
            <person name="Murali S.C."/>
            <person name="Bandaranaike D."/>
            <person name="Bellair M."/>
            <person name="Blankenburg K."/>
            <person name="Chao H."/>
            <person name="Dinh H."/>
            <person name="Doddapaneni H."/>
            <person name="Downs B."/>
            <person name="Dugan-Rocha S."/>
            <person name="Elkadiri S."/>
            <person name="Gnanaolivu R.D."/>
            <person name="Hernandez B."/>
            <person name="Javaid M."/>
            <person name="Jayaseelan J.C."/>
            <person name="Lee S."/>
            <person name="Li M."/>
            <person name="Ming W."/>
            <person name="Munidasa M."/>
            <person name="Muniz J."/>
            <person name="Nguyen L."/>
            <person name="Ongeri F."/>
            <person name="Osuji N."/>
            <person name="Pu L.-L."/>
            <person name="Puazo M."/>
            <person name="Qu C."/>
            <person name="Quiroz J."/>
            <person name="Raj R."/>
            <person name="Weissenberger G."/>
            <person name="Xin Y."/>
            <person name="Zou X."/>
            <person name="Han Y."/>
            <person name="Richards S."/>
            <person name="Worley K."/>
            <person name="Muzny D."/>
            <person name="Gibbs R."/>
        </authorList>
    </citation>
    <scope>NUCLEOTIDE SEQUENCE</scope>
    <source>
        <strain evidence="1">Sampled in the wild</strain>
    </source>
</reference>
<reference evidence="1" key="2">
    <citation type="submission" date="2017-10" db="EMBL/GenBank/DDBJ databases">
        <title>Ladona fulva Genome sequencing and assembly.</title>
        <authorList>
            <person name="Murali S."/>
            <person name="Richards S."/>
            <person name="Bandaranaike D."/>
            <person name="Bellair M."/>
            <person name="Blankenburg K."/>
            <person name="Chao H."/>
            <person name="Dinh H."/>
            <person name="Doddapaneni H."/>
            <person name="Dugan-Rocha S."/>
            <person name="Elkadiri S."/>
            <person name="Gnanaolivu R."/>
            <person name="Hernandez B."/>
            <person name="Skinner E."/>
            <person name="Javaid M."/>
            <person name="Lee S."/>
            <person name="Li M."/>
            <person name="Ming W."/>
            <person name="Munidasa M."/>
            <person name="Muniz J."/>
            <person name="Nguyen L."/>
            <person name="Hughes D."/>
            <person name="Osuji N."/>
            <person name="Pu L.-L."/>
            <person name="Puazo M."/>
            <person name="Qu C."/>
            <person name="Quiroz J."/>
            <person name="Raj R."/>
            <person name="Weissenberger G."/>
            <person name="Xin Y."/>
            <person name="Zou X."/>
            <person name="Han Y."/>
            <person name="Worley K."/>
            <person name="Muzny D."/>
            <person name="Gibbs R."/>
        </authorList>
    </citation>
    <scope>NUCLEOTIDE SEQUENCE</scope>
    <source>
        <strain evidence="1">Sampled in the wild</strain>
    </source>
</reference>
<accession>A0A8K0KN02</accession>
<name>A0A8K0KN02_LADFU</name>
<organism evidence="1 2">
    <name type="scientific">Ladona fulva</name>
    <name type="common">Scarce chaser dragonfly</name>
    <name type="synonym">Libellula fulva</name>
    <dbReference type="NCBI Taxonomy" id="123851"/>
    <lineage>
        <taxon>Eukaryota</taxon>
        <taxon>Metazoa</taxon>
        <taxon>Ecdysozoa</taxon>
        <taxon>Arthropoda</taxon>
        <taxon>Hexapoda</taxon>
        <taxon>Insecta</taxon>
        <taxon>Pterygota</taxon>
        <taxon>Palaeoptera</taxon>
        <taxon>Odonata</taxon>
        <taxon>Epiprocta</taxon>
        <taxon>Anisoptera</taxon>
        <taxon>Libelluloidea</taxon>
        <taxon>Libellulidae</taxon>
        <taxon>Ladona</taxon>
    </lineage>
</organism>
<evidence type="ECO:0000313" key="2">
    <source>
        <dbReference type="Proteomes" id="UP000792457"/>
    </source>
</evidence>
<sequence length="160" mass="18566">MINDLSSNISTNLTMYANDVTFLHRYNDPTQTLLGIKIDSKLQWDRHIEFLSGKLSKCLYKLRKLRLFIPQEHLKTAHYSLFHCQLSYGLLLWGNATNLFPRDRELLIREYAGGTSSRHLPSRASTSATCYTSYRIFKDAFLAKSLRARLIKVDNFCVDQ</sequence>
<protein>
    <recommendedName>
        <fullName evidence="3">Reverse transcriptase</fullName>
    </recommendedName>
</protein>
<evidence type="ECO:0008006" key="3">
    <source>
        <dbReference type="Google" id="ProtNLM"/>
    </source>
</evidence>
<dbReference type="OrthoDB" id="414730at2759"/>